<dbReference type="InterPro" id="IPR036388">
    <property type="entry name" value="WH-like_DNA-bd_sf"/>
</dbReference>
<dbReference type="InterPro" id="IPR011991">
    <property type="entry name" value="ArsR-like_HTH"/>
</dbReference>
<sequence>MLRIHFTAEDLARTRLAERPDPLWEITASLHRLQSQDGRWAYAGWYRDARAAIASQKLGSVVRTLLIPLFPRASYFPDFLTPAESGQGLRAGLDAVLGTPPDRVRQEIGLLAQVRRVPSEMYRLADQDVRADLVTALRRYHDAVIGPYLDRMQARIDAEGARQSRTLLHGGAEGLLGGLGPAMRWKAPVLEVDYVGGIDRDLRLDGRGLLLIPSYFCWQKPVSFADPDLPPVLLYPLAPAERAFRPSPCEAPLSALLGRTRAAVLVAVTYGATNSEIARAVSMSAANASHHTTVLRDAGLIASHRHANTVLHTLTPLGASLLRLPDREGRDTLQRG</sequence>
<dbReference type="SMART" id="SM00418">
    <property type="entry name" value="HTH_ARSR"/>
    <property type="match status" value="1"/>
</dbReference>
<gene>
    <name evidence="2" type="ORF">AQJ54_20720</name>
</gene>
<dbReference type="CDD" id="cd00090">
    <property type="entry name" value="HTH_ARSR"/>
    <property type="match status" value="1"/>
</dbReference>
<dbReference type="InterPro" id="IPR001845">
    <property type="entry name" value="HTH_ArsR_DNA-bd_dom"/>
</dbReference>
<feature type="domain" description="HTH arsR-type" evidence="1">
    <location>
        <begin position="251"/>
        <end position="323"/>
    </location>
</feature>
<dbReference type="InterPro" id="IPR036390">
    <property type="entry name" value="WH_DNA-bd_sf"/>
</dbReference>
<keyword evidence="3" id="KW-1185">Reference proteome</keyword>
<protein>
    <submittedName>
        <fullName evidence="2">ArsR family transcriptional regulator</fullName>
    </submittedName>
</protein>
<dbReference type="SUPFAM" id="SSF46785">
    <property type="entry name" value="Winged helix' DNA-binding domain"/>
    <property type="match status" value="1"/>
</dbReference>
<reference evidence="2 3" key="1">
    <citation type="submission" date="2015-10" db="EMBL/GenBank/DDBJ databases">
        <title>Draft genome sequence of Streptomyces griseorubiginosus DSM 40469, type strain for the species Streptomyces griseorubiginosus.</title>
        <authorList>
            <person name="Ruckert C."/>
            <person name="Winkler A."/>
            <person name="Kalinowski J."/>
            <person name="Kampfer P."/>
            <person name="Glaeser S."/>
        </authorList>
    </citation>
    <scope>NUCLEOTIDE SEQUENCE [LARGE SCALE GENOMIC DNA]</scope>
    <source>
        <strain evidence="2 3">DSM 40469</strain>
    </source>
</reference>
<dbReference type="Proteomes" id="UP000054375">
    <property type="component" value="Unassembled WGS sequence"/>
</dbReference>
<dbReference type="AlphaFoldDB" id="A0A101S0S6"/>
<organism evidence="2 3">
    <name type="scientific">Streptomyces griseorubiginosus</name>
    <dbReference type="NCBI Taxonomy" id="67304"/>
    <lineage>
        <taxon>Bacteria</taxon>
        <taxon>Bacillati</taxon>
        <taxon>Actinomycetota</taxon>
        <taxon>Actinomycetes</taxon>
        <taxon>Kitasatosporales</taxon>
        <taxon>Streptomycetaceae</taxon>
        <taxon>Streptomyces</taxon>
    </lineage>
</organism>
<dbReference type="RefSeq" id="WP_062239479.1">
    <property type="nucleotide sequence ID" value="NZ_JBPJFL010000001.1"/>
</dbReference>
<proteinExistence type="predicted"/>
<dbReference type="Gene3D" id="1.10.10.10">
    <property type="entry name" value="Winged helix-like DNA-binding domain superfamily/Winged helix DNA-binding domain"/>
    <property type="match status" value="1"/>
</dbReference>
<dbReference type="GO" id="GO:0003700">
    <property type="term" value="F:DNA-binding transcription factor activity"/>
    <property type="evidence" value="ECO:0007669"/>
    <property type="project" value="InterPro"/>
</dbReference>
<name>A0A101S0S6_9ACTN</name>
<dbReference type="EMBL" id="LMWV01000017">
    <property type="protein sequence ID" value="KUN65262.1"/>
    <property type="molecule type" value="Genomic_DNA"/>
</dbReference>
<evidence type="ECO:0000313" key="2">
    <source>
        <dbReference type="EMBL" id="KUN65262.1"/>
    </source>
</evidence>
<comment type="caution">
    <text evidence="2">The sequence shown here is derived from an EMBL/GenBank/DDBJ whole genome shotgun (WGS) entry which is preliminary data.</text>
</comment>
<evidence type="ECO:0000313" key="3">
    <source>
        <dbReference type="Proteomes" id="UP000054375"/>
    </source>
</evidence>
<evidence type="ECO:0000259" key="1">
    <source>
        <dbReference type="SMART" id="SM00418"/>
    </source>
</evidence>
<accession>A0A101S0S6</accession>